<keyword evidence="1" id="KW-0812">Transmembrane</keyword>
<comment type="caution">
    <text evidence="2">The sequence shown here is derived from an EMBL/GenBank/DDBJ whole genome shotgun (WGS) entry which is preliminary data.</text>
</comment>
<sequence>MGVSTDHSIHGQYSHADLVTSELVMALGLGIIILYGPIRAKAQGQWVCGRMPYKSPPLICNRDRIKDLPRQANGSSKLGRRVCSGERQLAHQRTHLPDLTPKYGKKFVPDLNTVYVRDLNFVLRWEIFFHYDGQLLAFHLIFSVTPVYTSYQPFGQALTVGSLLLSYIDVRHQGFFPPRLTVGEARDLGPCLIRVSSLVLARDKSVDTIFQGRAVYTPVEEQRTEVPATK</sequence>
<keyword evidence="1" id="KW-0472">Membrane</keyword>
<keyword evidence="1" id="KW-1133">Transmembrane helix</keyword>
<dbReference type="Proteomes" id="UP001459277">
    <property type="component" value="Unassembled WGS sequence"/>
</dbReference>
<proteinExistence type="predicted"/>
<feature type="transmembrane region" description="Helical" evidence="1">
    <location>
        <begin position="18"/>
        <end position="36"/>
    </location>
</feature>
<keyword evidence="3" id="KW-1185">Reference proteome</keyword>
<evidence type="ECO:0000313" key="2">
    <source>
        <dbReference type="EMBL" id="KAK9986298.1"/>
    </source>
</evidence>
<name>A0AAW2BLQ2_9ROSI</name>
<organism evidence="2 3">
    <name type="scientific">Lithocarpus litseifolius</name>
    <dbReference type="NCBI Taxonomy" id="425828"/>
    <lineage>
        <taxon>Eukaryota</taxon>
        <taxon>Viridiplantae</taxon>
        <taxon>Streptophyta</taxon>
        <taxon>Embryophyta</taxon>
        <taxon>Tracheophyta</taxon>
        <taxon>Spermatophyta</taxon>
        <taxon>Magnoliopsida</taxon>
        <taxon>eudicotyledons</taxon>
        <taxon>Gunneridae</taxon>
        <taxon>Pentapetalae</taxon>
        <taxon>rosids</taxon>
        <taxon>fabids</taxon>
        <taxon>Fagales</taxon>
        <taxon>Fagaceae</taxon>
        <taxon>Lithocarpus</taxon>
    </lineage>
</organism>
<gene>
    <name evidence="2" type="ORF">SO802_031249</name>
</gene>
<protein>
    <submittedName>
        <fullName evidence="2">Uncharacterized protein</fullName>
    </submittedName>
</protein>
<evidence type="ECO:0000313" key="3">
    <source>
        <dbReference type="Proteomes" id="UP001459277"/>
    </source>
</evidence>
<dbReference type="EMBL" id="JAZDWU010000011">
    <property type="protein sequence ID" value="KAK9986298.1"/>
    <property type="molecule type" value="Genomic_DNA"/>
</dbReference>
<accession>A0AAW2BLQ2</accession>
<reference evidence="2 3" key="1">
    <citation type="submission" date="2024-01" db="EMBL/GenBank/DDBJ databases">
        <title>A telomere-to-telomere, gap-free genome of sweet tea (Lithocarpus litseifolius).</title>
        <authorList>
            <person name="Zhou J."/>
        </authorList>
    </citation>
    <scope>NUCLEOTIDE SEQUENCE [LARGE SCALE GENOMIC DNA]</scope>
    <source>
        <strain evidence="2">Zhou-2022a</strain>
        <tissue evidence="2">Leaf</tissue>
    </source>
</reference>
<evidence type="ECO:0000256" key="1">
    <source>
        <dbReference type="SAM" id="Phobius"/>
    </source>
</evidence>
<dbReference type="AlphaFoldDB" id="A0AAW2BLQ2"/>